<evidence type="ECO:0000313" key="2">
    <source>
        <dbReference type="EMBL" id="KAG5639447.1"/>
    </source>
</evidence>
<gene>
    <name evidence="2" type="ORF">DXG03_003736</name>
</gene>
<keyword evidence="3" id="KW-1185">Reference proteome</keyword>
<dbReference type="EMBL" id="JABCKV010002203">
    <property type="protein sequence ID" value="KAG5639447.1"/>
    <property type="molecule type" value="Genomic_DNA"/>
</dbReference>
<reference evidence="2" key="1">
    <citation type="submission" date="2020-07" db="EMBL/GenBank/DDBJ databases">
        <authorList>
            <person name="Nieuwenhuis M."/>
            <person name="Van De Peppel L.J.J."/>
        </authorList>
    </citation>
    <scope>NUCLEOTIDE SEQUENCE</scope>
    <source>
        <strain evidence="2">AP01</strain>
        <tissue evidence="2">Mycelium</tissue>
    </source>
</reference>
<feature type="compositionally biased region" description="Polar residues" evidence="1">
    <location>
        <begin position="9"/>
        <end position="22"/>
    </location>
</feature>
<sequence>MSETDGSDSEGSTSHNGPTSTPEDFVHALLEMVADKLRKFSDHHIWKDETLQLAYAITSKFHPELLDRYGTQTANTKKADSVKSSQEHGATMKALAELSKAVHSLNERIEDRSNPSTGKKTTTTPENPQGTKSVHASGPIFRPTKPSSVKPLPVTNAKPPRTPLDSHHPARLVVIFKAGPLAQDRPTEKQTVIAINDRLALHDDTRHLRVASARYNPRSNLILMMRADQTGAELKKHADKFLDVLLPPDAPHTAVELATDDRRYKVRINGIETGRHRTDGRTHSPEEILDELKVNNPVMESICPIGPPRWVKAEVELRERDYSSAVLEFLSEDDANTLLSTRSVAVFTRYCDVVIHADKAPLL</sequence>
<accession>A0A9P7G2Q1</accession>
<dbReference type="AlphaFoldDB" id="A0A9P7G2Q1"/>
<evidence type="ECO:0000256" key="1">
    <source>
        <dbReference type="SAM" id="MobiDB-lite"/>
    </source>
</evidence>
<reference evidence="2" key="2">
    <citation type="submission" date="2021-10" db="EMBL/GenBank/DDBJ databases">
        <title>Phylogenomics reveals ancestral predisposition of the termite-cultivated fungus Termitomyces towards a domesticated lifestyle.</title>
        <authorList>
            <person name="Auxier B."/>
            <person name="Grum-Grzhimaylo A."/>
            <person name="Cardenas M.E."/>
            <person name="Lodge J.D."/>
            <person name="Laessoe T."/>
            <person name="Pedersen O."/>
            <person name="Smith M.E."/>
            <person name="Kuyper T.W."/>
            <person name="Franco-Molano E.A."/>
            <person name="Baroni T.J."/>
            <person name="Aanen D.K."/>
        </authorList>
    </citation>
    <scope>NUCLEOTIDE SEQUENCE</scope>
    <source>
        <strain evidence="2">AP01</strain>
        <tissue evidence="2">Mycelium</tissue>
    </source>
</reference>
<comment type="caution">
    <text evidence="2">The sequence shown here is derived from an EMBL/GenBank/DDBJ whole genome shotgun (WGS) entry which is preliminary data.</text>
</comment>
<feature type="region of interest" description="Disordered" evidence="1">
    <location>
        <begin position="106"/>
        <end position="166"/>
    </location>
</feature>
<feature type="non-terminal residue" evidence="2">
    <location>
        <position position="363"/>
    </location>
</feature>
<feature type="region of interest" description="Disordered" evidence="1">
    <location>
        <begin position="1"/>
        <end position="24"/>
    </location>
</feature>
<protein>
    <submittedName>
        <fullName evidence="2">Uncharacterized protein</fullName>
    </submittedName>
</protein>
<evidence type="ECO:0000313" key="3">
    <source>
        <dbReference type="Proteomes" id="UP000775547"/>
    </source>
</evidence>
<proteinExistence type="predicted"/>
<name>A0A9P7G2Q1_9AGAR</name>
<feature type="compositionally biased region" description="Polar residues" evidence="1">
    <location>
        <begin position="114"/>
        <end position="134"/>
    </location>
</feature>
<dbReference type="OrthoDB" id="2855870at2759"/>
<organism evidence="2 3">
    <name type="scientific">Asterophora parasitica</name>
    <dbReference type="NCBI Taxonomy" id="117018"/>
    <lineage>
        <taxon>Eukaryota</taxon>
        <taxon>Fungi</taxon>
        <taxon>Dikarya</taxon>
        <taxon>Basidiomycota</taxon>
        <taxon>Agaricomycotina</taxon>
        <taxon>Agaricomycetes</taxon>
        <taxon>Agaricomycetidae</taxon>
        <taxon>Agaricales</taxon>
        <taxon>Tricholomatineae</taxon>
        <taxon>Lyophyllaceae</taxon>
        <taxon>Asterophora</taxon>
    </lineage>
</organism>
<dbReference type="Proteomes" id="UP000775547">
    <property type="component" value="Unassembled WGS sequence"/>
</dbReference>